<protein>
    <recommendedName>
        <fullName evidence="6">Single-stranded DNA-binding protein</fullName>
    </recommendedName>
</protein>
<evidence type="ECO:0000313" key="5">
    <source>
        <dbReference type="Proteomes" id="UP001634393"/>
    </source>
</evidence>
<dbReference type="AlphaFoldDB" id="A0ABD3RNW1"/>
<dbReference type="GO" id="GO:0003677">
    <property type="term" value="F:DNA binding"/>
    <property type="evidence" value="ECO:0007669"/>
    <property type="project" value="UniProtKB-UniRule"/>
</dbReference>
<keyword evidence="1 2" id="KW-0238">DNA-binding</keyword>
<dbReference type="InterPro" id="IPR011344">
    <property type="entry name" value="ssDNA-bd"/>
</dbReference>
<name>A0ABD3RNW1_9LAMI</name>
<dbReference type="PANTHER" id="PTHR10302:SF13">
    <property type="entry name" value="SINGLE-STRANDED DNA-BINDING PROTEIN, MITOCHONDRIAL"/>
    <property type="match status" value="1"/>
</dbReference>
<dbReference type="Gene3D" id="2.40.50.140">
    <property type="entry name" value="Nucleic acid-binding proteins"/>
    <property type="match status" value="1"/>
</dbReference>
<gene>
    <name evidence="4" type="ORF">ACJIZ3_015923</name>
</gene>
<feature type="region of interest" description="Disordered" evidence="3">
    <location>
        <begin position="39"/>
        <end position="61"/>
    </location>
</feature>
<keyword evidence="5" id="KW-1185">Reference proteome</keyword>
<dbReference type="SUPFAM" id="SSF50249">
    <property type="entry name" value="Nucleic acid-binding proteins"/>
    <property type="match status" value="1"/>
</dbReference>
<accession>A0ABD3RNW1</accession>
<evidence type="ECO:0008006" key="6">
    <source>
        <dbReference type="Google" id="ProtNLM"/>
    </source>
</evidence>
<dbReference type="FunFam" id="2.40.50.140:FF:000160">
    <property type="entry name" value="single-stranded DNA-binding protein, mitochondrial"/>
    <property type="match status" value="1"/>
</dbReference>
<dbReference type="InterPro" id="IPR000424">
    <property type="entry name" value="Primosome_PriB/ssb"/>
</dbReference>
<dbReference type="PROSITE" id="PS50935">
    <property type="entry name" value="SSB"/>
    <property type="match status" value="1"/>
</dbReference>
<dbReference type="PANTHER" id="PTHR10302">
    <property type="entry name" value="SINGLE-STRANDED DNA-BINDING PROTEIN"/>
    <property type="match status" value="1"/>
</dbReference>
<evidence type="ECO:0000256" key="3">
    <source>
        <dbReference type="SAM" id="MobiDB-lite"/>
    </source>
</evidence>
<sequence length="244" mass="26886">MNSLAPKLVSLLRVAPISKPSSSMVAGLQGSLKVSFSTGSFDNDNDNDNDKKGLGGGLEIDDDDFLPERPELQLQGVDPRKGWNFRGVHRAIICGKVGQSPVQKILRNGKTVTTFLVGTGGMFDQRLAGANDLAKPVQWHRIAVHNPMLGAYAVQQLVKNSSVYIEGDIETRVYNDSINGEIKSIPEICVRRDGRVRLIKAGESMSNISFEELRKLSPTIFITALKKRWSYNIANEQNTFSLNI</sequence>
<reference evidence="4 5" key="1">
    <citation type="submission" date="2024-12" db="EMBL/GenBank/DDBJ databases">
        <title>The unique morphological basis and parallel evolutionary history of personate flowers in Penstemon.</title>
        <authorList>
            <person name="Depatie T.H."/>
            <person name="Wessinger C.A."/>
        </authorList>
    </citation>
    <scope>NUCLEOTIDE SEQUENCE [LARGE SCALE GENOMIC DNA]</scope>
    <source>
        <strain evidence="4">WTNN_2</strain>
        <tissue evidence="4">Leaf</tissue>
    </source>
</reference>
<evidence type="ECO:0000256" key="2">
    <source>
        <dbReference type="PROSITE-ProRule" id="PRU00252"/>
    </source>
</evidence>
<dbReference type="Proteomes" id="UP001634393">
    <property type="component" value="Unassembled WGS sequence"/>
</dbReference>
<evidence type="ECO:0000256" key="1">
    <source>
        <dbReference type="ARBA" id="ARBA00023125"/>
    </source>
</evidence>
<organism evidence="4 5">
    <name type="scientific">Penstemon smallii</name>
    <dbReference type="NCBI Taxonomy" id="265156"/>
    <lineage>
        <taxon>Eukaryota</taxon>
        <taxon>Viridiplantae</taxon>
        <taxon>Streptophyta</taxon>
        <taxon>Embryophyta</taxon>
        <taxon>Tracheophyta</taxon>
        <taxon>Spermatophyta</taxon>
        <taxon>Magnoliopsida</taxon>
        <taxon>eudicotyledons</taxon>
        <taxon>Gunneridae</taxon>
        <taxon>Pentapetalae</taxon>
        <taxon>asterids</taxon>
        <taxon>lamiids</taxon>
        <taxon>Lamiales</taxon>
        <taxon>Plantaginaceae</taxon>
        <taxon>Cheloneae</taxon>
        <taxon>Penstemon</taxon>
    </lineage>
</organism>
<dbReference type="EMBL" id="JBJXBP010000008">
    <property type="protein sequence ID" value="KAL3814655.1"/>
    <property type="molecule type" value="Genomic_DNA"/>
</dbReference>
<evidence type="ECO:0000313" key="4">
    <source>
        <dbReference type="EMBL" id="KAL3814655.1"/>
    </source>
</evidence>
<dbReference type="Pfam" id="PF00436">
    <property type="entry name" value="SSB"/>
    <property type="match status" value="1"/>
</dbReference>
<comment type="caution">
    <text evidence="4">The sequence shown here is derived from an EMBL/GenBank/DDBJ whole genome shotgun (WGS) entry which is preliminary data.</text>
</comment>
<proteinExistence type="predicted"/>
<dbReference type="InterPro" id="IPR012340">
    <property type="entry name" value="NA-bd_OB-fold"/>
</dbReference>